<dbReference type="InterPro" id="IPR030184">
    <property type="entry name" value="WAT1-related"/>
</dbReference>
<sequence>MNTAVIVFYRQLIATLLLVPVALWWKGARWLYLVMLLAVTELYCEISFVVGRSFHIDDDCENTSSTIGLICNNRTEKVKVKRHSGIAKLCGVGLCIAGALTIAFYRGPRLNHLNRHHVLAGGNQPQVHPHPYSRWVLGTFLMIVSNLTCSLFSPSLSLSLSMCRVLYLIFNLTQEPLLKQYPSELMFTTLQSLFSAIQTLFTALAIERDFSRWKLRLDMGLISVAYCVRDSIVSQRVHPRVLKLTQILTHTMLDRASSSPDSRSSCSRGRYRDEALFSWPYLLH</sequence>
<keyword evidence="2 4" id="KW-1133">Transmembrane helix</keyword>
<evidence type="ECO:0000256" key="2">
    <source>
        <dbReference type="ARBA" id="ARBA00022989"/>
    </source>
</evidence>
<feature type="transmembrane region" description="Helical" evidence="4">
    <location>
        <begin position="31"/>
        <end position="50"/>
    </location>
</feature>
<name>A0A426ZG02_ENSVE</name>
<evidence type="ECO:0000313" key="5">
    <source>
        <dbReference type="EMBL" id="RRT62905.1"/>
    </source>
</evidence>
<evidence type="ECO:0000256" key="4">
    <source>
        <dbReference type="SAM" id="Phobius"/>
    </source>
</evidence>
<organism evidence="5 6">
    <name type="scientific">Ensete ventricosum</name>
    <name type="common">Abyssinian banana</name>
    <name type="synonym">Musa ensete</name>
    <dbReference type="NCBI Taxonomy" id="4639"/>
    <lineage>
        <taxon>Eukaryota</taxon>
        <taxon>Viridiplantae</taxon>
        <taxon>Streptophyta</taxon>
        <taxon>Embryophyta</taxon>
        <taxon>Tracheophyta</taxon>
        <taxon>Spermatophyta</taxon>
        <taxon>Magnoliopsida</taxon>
        <taxon>Liliopsida</taxon>
        <taxon>Zingiberales</taxon>
        <taxon>Musaceae</taxon>
        <taxon>Ensete</taxon>
    </lineage>
</organism>
<dbReference type="EMBL" id="AMZH03006801">
    <property type="protein sequence ID" value="RRT62905.1"/>
    <property type="molecule type" value="Genomic_DNA"/>
</dbReference>
<dbReference type="PANTHER" id="PTHR31218">
    <property type="entry name" value="WAT1-RELATED PROTEIN"/>
    <property type="match status" value="1"/>
</dbReference>
<dbReference type="GO" id="GO:0022857">
    <property type="term" value="F:transmembrane transporter activity"/>
    <property type="evidence" value="ECO:0007669"/>
    <property type="project" value="InterPro"/>
</dbReference>
<proteinExistence type="predicted"/>
<keyword evidence="3 4" id="KW-0472">Membrane</keyword>
<comment type="caution">
    <text evidence="5">The sequence shown here is derived from an EMBL/GenBank/DDBJ whole genome shotgun (WGS) entry which is preliminary data.</text>
</comment>
<feature type="transmembrane region" description="Helical" evidence="4">
    <location>
        <begin position="7"/>
        <end position="25"/>
    </location>
</feature>
<protein>
    <submittedName>
        <fullName evidence="5">Uncharacterized protein</fullName>
    </submittedName>
</protein>
<feature type="transmembrane region" description="Helical" evidence="4">
    <location>
        <begin position="86"/>
        <end position="105"/>
    </location>
</feature>
<dbReference type="Proteomes" id="UP000287651">
    <property type="component" value="Unassembled WGS sequence"/>
</dbReference>
<evidence type="ECO:0000256" key="3">
    <source>
        <dbReference type="ARBA" id="ARBA00023136"/>
    </source>
</evidence>
<keyword evidence="1 4" id="KW-0812">Transmembrane</keyword>
<accession>A0A426ZG02</accession>
<dbReference type="GO" id="GO:0016020">
    <property type="term" value="C:membrane"/>
    <property type="evidence" value="ECO:0007669"/>
    <property type="project" value="InterPro"/>
</dbReference>
<evidence type="ECO:0000256" key="1">
    <source>
        <dbReference type="ARBA" id="ARBA00022692"/>
    </source>
</evidence>
<reference evidence="5 6" key="1">
    <citation type="journal article" date="2014" name="Agronomy (Basel)">
        <title>A Draft Genome Sequence for Ensete ventricosum, the Drought-Tolerant Tree Against Hunger.</title>
        <authorList>
            <person name="Harrison J."/>
            <person name="Moore K.A."/>
            <person name="Paszkiewicz K."/>
            <person name="Jones T."/>
            <person name="Grant M."/>
            <person name="Ambacheew D."/>
            <person name="Muzemil S."/>
            <person name="Studholme D.J."/>
        </authorList>
    </citation>
    <scope>NUCLEOTIDE SEQUENCE [LARGE SCALE GENOMIC DNA]</scope>
</reference>
<dbReference type="AlphaFoldDB" id="A0A426ZG02"/>
<evidence type="ECO:0000313" key="6">
    <source>
        <dbReference type="Proteomes" id="UP000287651"/>
    </source>
</evidence>
<gene>
    <name evidence="5" type="ORF">B296_00025066</name>
</gene>